<feature type="transmembrane region" description="Helical" evidence="1">
    <location>
        <begin position="21"/>
        <end position="46"/>
    </location>
</feature>
<dbReference type="Proteomes" id="UP000006048">
    <property type="component" value="Chromosome"/>
</dbReference>
<accession>I4B0I9</accession>
<dbReference type="PROSITE" id="PS00409">
    <property type="entry name" value="PROKAR_NTER_METHYL"/>
    <property type="match status" value="1"/>
</dbReference>
<proteinExistence type="predicted"/>
<dbReference type="AlphaFoldDB" id="I4B0I9"/>
<keyword evidence="1" id="KW-0812">Transmembrane</keyword>
<dbReference type="InterPro" id="IPR012902">
    <property type="entry name" value="N_methyl_site"/>
</dbReference>
<sequence length="215" mass="24568">MSLARAHELSLARLRRTSAQAGFTLVELMVVLTIGGALLLMAYNLLTSFMQARLSGNQDIAFEGYFQDARRQAIILSKTLTLEINLDKKTFGLREYDPKLEINPDASLQALAEMKRYRFERERDKENAEQELPKPRWVSSVQKIPTVLTKILSSSGLELTGPIINVHFYPTGNSDSVILQFGDTKPNYVYIPRYNLQPVHLPDLKQFERQKVLRQ</sequence>
<dbReference type="KEGG" id="tpx:Turpa_0134"/>
<reference evidence="2 3" key="1">
    <citation type="submission" date="2012-06" db="EMBL/GenBank/DDBJ databases">
        <title>The complete chromosome of genome of Turneriella parva DSM 21527.</title>
        <authorList>
            <consortium name="US DOE Joint Genome Institute (JGI-PGF)"/>
            <person name="Lucas S."/>
            <person name="Han J."/>
            <person name="Lapidus A."/>
            <person name="Bruce D."/>
            <person name="Goodwin L."/>
            <person name="Pitluck S."/>
            <person name="Peters L."/>
            <person name="Kyrpides N."/>
            <person name="Mavromatis K."/>
            <person name="Ivanova N."/>
            <person name="Mikhailova N."/>
            <person name="Chertkov O."/>
            <person name="Detter J.C."/>
            <person name="Tapia R."/>
            <person name="Han C."/>
            <person name="Land M."/>
            <person name="Hauser L."/>
            <person name="Markowitz V."/>
            <person name="Cheng J.-F."/>
            <person name="Hugenholtz P."/>
            <person name="Woyke T."/>
            <person name="Wu D."/>
            <person name="Gronow S."/>
            <person name="Wellnitz S."/>
            <person name="Brambilla E."/>
            <person name="Klenk H.-P."/>
            <person name="Eisen J.A."/>
        </authorList>
    </citation>
    <scope>NUCLEOTIDE SEQUENCE [LARGE SCALE GENOMIC DNA]</scope>
    <source>
        <strain evidence="3">ATCC BAA-1111 / DSM 21527 / NCTC 11395 / H</strain>
    </source>
</reference>
<gene>
    <name evidence="2" type="ordered locus">Turpa_0134</name>
</gene>
<dbReference type="RefSeq" id="WP_014801317.1">
    <property type="nucleotide sequence ID" value="NC_018020.1"/>
</dbReference>
<keyword evidence="1" id="KW-1133">Transmembrane helix</keyword>
<dbReference type="InterPro" id="IPR045584">
    <property type="entry name" value="Pilin-like"/>
</dbReference>
<evidence type="ECO:0000313" key="2">
    <source>
        <dbReference type="EMBL" id="AFM10796.1"/>
    </source>
</evidence>
<keyword evidence="3" id="KW-1185">Reference proteome</keyword>
<dbReference type="SUPFAM" id="SSF54523">
    <property type="entry name" value="Pili subunits"/>
    <property type="match status" value="1"/>
</dbReference>
<dbReference type="STRING" id="869212.Turpa_0134"/>
<evidence type="ECO:0000256" key="1">
    <source>
        <dbReference type="SAM" id="Phobius"/>
    </source>
</evidence>
<evidence type="ECO:0000313" key="3">
    <source>
        <dbReference type="Proteomes" id="UP000006048"/>
    </source>
</evidence>
<protein>
    <recommendedName>
        <fullName evidence="4">General secretion pathway protein H</fullName>
    </recommendedName>
</protein>
<keyword evidence="1" id="KW-0472">Membrane</keyword>
<dbReference type="NCBIfam" id="TIGR02532">
    <property type="entry name" value="IV_pilin_GFxxxE"/>
    <property type="match status" value="1"/>
</dbReference>
<dbReference type="HOGENOM" id="CLU_1282748_0_0_12"/>
<dbReference type="Pfam" id="PF07963">
    <property type="entry name" value="N_methyl"/>
    <property type="match status" value="1"/>
</dbReference>
<dbReference type="OrthoDB" id="5291525at2"/>
<evidence type="ECO:0008006" key="4">
    <source>
        <dbReference type="Google" id="ProtNLM"/>
    </source>
</evidence>
<name>I4B0I9_TURPD</name>
<organism evidence="2 3">
    <name type="scientific">Turneriella parva (strain ATCC BAA-1111 / DSM 21527 / NCTC 11395 / H)</name>
    <name type="common">Leptospira parva</name>
    <dbReference type="NCBI Taxonomy" id="869212"/>
    <lineage>
        <taxon>Bacteria</taxon>
        <taxon>Pseudomonadati</taxon>
        <taxon>Spirochaetota</taxon>
        <taxon>Spirochaetia</taxon>
        <taxon>Leptospirales</taxon>
        <taxon>Leptospiraceae</taxon>
        <taxon>Turneriella</taxon>
    </lineage>
</organism>
<dbReference type="EMBL" id="CP002959">
    <property type="protein sequence ID" value="AFM10796.1"/>
    <property type="molecule type" value="Genomic_DNA"/>
</dbReference>